<sequence length="801" mass="91909">MNPIPNASSSSFEEKWEILKPTIEHLYLDERKKVADIARIMKENYGFDAVVHQYKHRFKKWQWKKNIPKSKMAEMTNQLESRAMAGKSGTVINYQGRQVGPQKMRRFMKERKRETEQQMTFNEKTTNEGVGIGPVLPFANSVGISVATPSAATPHNAPSPTTVALQRKTATERAHLFVQGQHEKLLISMNSEERRLMSEWLYQYWFFCFKTAKHWGKGPYNWTGELLNFPRLQSGSLYSLPGTPQDPVSQSEDHANEELTPTDLCRWFIHVIDMEYERIREYQFMENGREQDPNDESTWLPWPEHRNDPPLATRFRDALEHNDFSSIPSGELPVAISQIAKAAQRSPDELLLETLGFSIMSRNKDQVIRTMLELNSKDVDFTPLFPLHIATSYLDGHKSCCEIFSEVVKRWYNVDAQGIYVNDLGHTVLDNLMISILKSHSSATPAVLDSAWKDNLRFIGEEVDICGRWDADSPCLRQLLAKGNPSVPFSWKHKFCHTSAQTICHCIMLMEYYLPRRILLGTASGLFMRHCFHCGTKLQLQPLHTLLMTSYHLLINGCPDEDLFGMLACLLCFLSAGIDPRSTADISLSALTQTNDMEVMCDHERLTPGELAIKISKLPVVESWSGKGKIGWAVLCGVLNRCEDTLDRPMSEDEDEDEDEDEQEYWDRIRPHHMVEPEHLNDDLYDVHLEAHSVQCIFKAHRDLATLWASVQAELLTYRRLDHNMSWVSQYFSMEDLHSQLERCEPISTKYGKPGLLQTHCICGKFVSSTIPVLSEVTDPDIANLDIWERATYGVLYRDVQ</sequence>
<feature type="domain" description="Clr5" evidence="1">
    <location>
        <begin position="13"/>
        <end position="65"/>
    </location>
</feature>
<accession>A0A2V1DCT5</accession>
<keyword evidence="3" id="KW-1185">Reference proteome</keyword>
<name>A0A2V1DCT5_9PLEO</name>
<dbReference type="PANTHER" id="PTHR38788:SF3">
    <property type="entry name" value="CLR5 DOMAIN-CONTAINING PROTEIN"/>
    <property type="match status" value="1"/>
</dbReference>
<dbReference type="InterPro" id="IPR025676">
    <property type="entry name" value="Clr5_dom"/>
</dbReference>
<proteinExistence type="predicted"/>
<dbReference type="EMBL" id="KZ805479">
    <property type="protein sequence ID" value="PVH95956.1"/>
    <property type="molecule type" value="Genomic_DNA"/>
</dbReference>
<evidence type="ECO:0000259" key="1">
    <source>
        <dbReference type="Pfam" id="PF14420"/>
    </source>
</evidence>
<gene>
    <name evidence="2" type="ORF">DM02DRAFT_689112</name>
</gene>
<evidence type="ECO:0000313" key="2">
    <source>
        <dbReference type="EMBL" id="PVH95956.1"/>
    </source>
</evidence>
<dbReference type="STRING" id="97972.A0A2V1DCT5"/>
<dbReference type="AlphaFoldDB" id="A0A2V1DCT5"/>
<dbReference type="OrthoDB" id="539213at2759"/>
<dbReference type="PANTHER" id="PTHR38788">
    <property type="entry name" value="CLR5 DOMAIN-CONTAINING PROTEIN"/>
    <property type="match status" value="1"/>
</dbReference>
<organism evidence="2 3">
    <name type="scientific">Periconia macrospinosa</name>
    <dbReference type="NCBI Taxonomy" id="97972"/>
    <lineage>
        <taxon>Eukaryota</taxon>
        <taxon>Fungi</taxon>
        <taxon>Dikarya</taxon>
        <taxon>Ascomycota</taxon>
        <taxon>Pezizomycotina</taxon>
        <taxon>Dothideomycetes</taxon>
        <taxon>Pleosporomycetidae</taxon>
        <taxon>Pleosporales</taxon>
        <taxon>Massarineae</taxon>
        <taxon>Periconiaceae</taxon>
        <taxon>Periconia</taxon>
    </lineage>
</organism>
<dbReference type="Pfam" id="PF14420">
    <property type="entry name" value="Clr5"/>
    <property type="match status" value="1"/>
</dbReference>
<dbReference type="Proteomes" id="UP000244855">
    <property type="component" value="Unassembled WGS sequence"/>
</dbReference>
<reference evidence="2 3" key="1">
    <citation type="journal article" date="2018" name="Sci. Rep.">
        <title>Comparative genomics provides insights into the lifestyle and reveals functional heterogeneity of dark septate endophytic fungi.</title>
        <authorList>
            <person name="Knapp D.G."/>
            <person name="Nemeth J.B."/>
            <person name="Barry K."/>
            <person name="Hainaut M."/>
            <person name="Henrissat B."/>
            <person name="Johnson J."/>
            <person name="Kuo A."/>
            <person name="Lim J.H.P."/>
            <person name="Lipzen A."/>
            <person name="Nolan M."/>
            <person name="Ohm R.A."/>
            <person name="Tamas L."/>
            <person name="Grigoriev I.V."/>
            <person name="Spatafora J.W."/>
            <person name="Nagy L.G."/>
            <person name="Kovacs G.M."/>
        </authorList>
    </citation>
    <scope>NUCLEOTIDE SEQUENCE [LARGE SCALE GENOMIC DNA]</scope>
    <source>
        <strain evidence="2 3">DSE2036</strain>
    </source>
</reference>
<protein>
    <recommendedName>
        <fullName evidence="1">Clr5 domain-containing protein</fullName>
    </recommendedName>
</protein>
<evidence type="ECO:0000313" key="3">
    <source>
        <dbReference type="Proteomes" id="UP000244855"/>
    </source>
</evidence>